<keyword evidence="4" id="KW-0539">Nucleus</keyword>
<reference evidence="6" key="1">
    <citation type="submission" date="2023-02" db="EMBL/GenBank/DDBJ databases">
        <title>Genome of toxic invasive species Heracleum sosnowskyi carries increased number of genes despite the absence of recent whole-genome duplications.</title>
        <authorList>
            <person name="Schelkunov M."/>
            <person name="Shtratnikova V."/>
            <person name="Makarenko M."/>
            <person name="Klepikova A."/>
            <person name="Omelchenko D."/>
            <person name="Novikova G."/>
            <person name="Obukhova E."/>
            <person name="Bogdanov V."/>
            <person name="Penin A."/>
            <person name="Logacheva M."/>
        </authorList>
    </citation>
    <scope>NUCLEOTIDE SEQUENCE</scope>
    <source>
        <strain evidence="6">Hsosn_3</strain>
        <tissue evidence="6">Leaf</tissue>
    </source>
</reference>
<sequence length="172" mass="19975">MPVCFSNKGSRRARRYAMTGRSPTLDDGDGKEVDPEKCPRADLQRQCTRYLGPEMWPYSSHYCPIEESCMKFISFLVEHHVGFYNVKAKNSITLSNNAYNGDLDINDLQIMDEILQDREKRWQLFLNENVKHHKLMCHNVCDPQPFKLSKVSAKLVLDPIQESHPHHLEKGE</sequence>
<comment type="subcellular location">
    <subcellularLocation>
        <location evidence="2">Cytoplasm</location>
    </subcellularLocation>
    <subcellularLocation>
        <location evidence="1">Nucleus</location>
    </subcellularLocation>
</comment>
<dbReference type="GO" id="GO:0005737">
    <property type="term" value="C:cytoplasm"/>
    <property type="evidence" value="ECO:0007669"/>
    <property type="project" value="UniProtKB-SubCell"/>
</dbReference>
<evidence type="ECO:0000256" key="3">
    <source>
        <dbReference type="ARBA" id="ARBA00022490"/>
    </source>
</evidence>
<dbReference type="GO" id="GO:0005634">
    <property type="term" value="C:nucleus"/>
    <property type="evidence" value="ECO:0007669"/>
    <property type="project" value="UniProtKB-SubCell"/>
</dbReference>
<evidence type="ECO:0000256" key="4">
    <source>
        <dbReference type="ARBA" id="ARBA00023242"/>
    </source>
</evidence>
<feature type="compositionally biased region" description="Basic and acidic residues" evidence="5">
    <location>
        <begin position="28"/>
        <end position="37"/>
    </location>
</feature>
<reference evidence="6" key="2">
    <citation type="submission" date="2023-05" db="EMBL/GenBank/DDBJ databases">
        <authorList>
            <person name="Schelkunov M.I."/>
        </authorList>
    </citation>
    <scope>NUCLEOTIDE SEQUENCE</scope>
    <source>
        <strain evidence="6">Hsosn_3</strain>
        <tissue evidence="6">Leaf</tissue>
    </source>
</reference>
<proteinExistence type="predicted"/>
<gene>
    <name evidence="6" type="ORF">POM88_028221</name>
</gene>
<evidence type="ECO:0000313" key="7">
    <source>
        <dbReference type="Proteomes" id="UP001237642"/>
    </source>
</evidence>
<name>A0AAD8IBI5_9APIA</name>
<dbReference type="Proteomes" id="UP001237642">
    <property type="component" value="Unassembled WGS sequence"/>
</dbReference>
<dbReference type="PANTHER" id="PTHR31250">
    <property type="entry name" value="IQ DOMAIN-CONTAINING PROTEIN IQM3"/>
    <property type="match status" value="1"/>
</dbReference>
<organism evidence="6 7">
    <name type="scientific">Heracleum sosnowskyi</name>
    <dbReference type="NCBI Taxonomy" id="360622"/>
    <lineage>
        <taxon>Eukaryota</taxon>
        <taxon>Viridiplantae</taxon>
        <taxon>Streptophyta</taxon>
        <taxon>Embryophyta</taxon>
        <taxon>Tracheophyta</taxon>
        <taxon>Spermatophyta</taxon>
        <taxon>Magnoliopsida</taxon>
        <taxon>eudicotyledons</taxon>
        <taxon>Gunneridae</taxon>
        <taxon>Pentapetalae</taxon>
        <taxon>asterids</taxon>
        <taxon>campanulids</taxon>
        <taxon>Apiales</taxon>
        <taxon>Apiaceae</taxon>
        <taxon>Apioideae</taxon>
        <taxon>apioid superclade</taxon>
        <taxon>Tordylieae</taxon>
        <taxon>Tordyliinae</taxon>
        <taxon>Heracleum</taxon>
    </lineage>
</organism>
<evidence type="ECO:0000256" key="5">
    <source>
        <dbReference type="SAM" id="MobiDB-lite"/>
    </source>
</evidence>
<comment type="caution">
    <text evidence="6">The sequence shown here is derived from an EMBL/GenBank/DDBJ whole genome shotgun (WGS) entry which is preliminary data.</text>
</comment>
<keyword evidence="7" id="KW-1185">Reference proteome</keyword>
<keyword evidence="3" id="KW-0963">Cytoplasm</keyword>
<feature type="region of interest" description="Disordered" evidence="5">
    <location>
        <begin position="16"/>
        <end position="37"/>
    </location>
</feature>
<accession>A0AAD8IBI5</accession>
<evidence type="ECO:0000256" key="1">
    <source>
        <dbReference type="ARBA" id="ARBA00004123"/>
    </source>
</evidence>
<evidence type="ECO:0000256" key="2">
    <source>
        <dbReference type="ARBA" id="ARBA00004496"/>
    </source>
</evidence>
<dbReference type="PANTHER" id="PTHR31250:SF27">
    <property type="entry name" value="IQ DOMAIN-CONTAINING PROTEIN IQM5"/>
    <property type="match status" value="1"/>
</dbReference>
<dbReference type="InterPro" id="IPR044159">
    <property type="entry name" value="IQM"/>
</dbReference>
<dbReference type="AlphaFoldDB" id="A0AAD8IBI5"/>
<protein>
    <submittedName>
        <fullName evidence="6">Uncharacterized protein</fullName>
    </submittedName>
</protein>
<evidence type="ECO:0000313" key="6">
    <source>
        <dbReference type="EMBL" id="KAK1381477.1"/>
    </source>
</evidence>
<dbReference type="EMBL" id="JAUIZM010000006">
    <property type="protein sequence ID" value="KAK1381477.1"/>
    <property type="molecule type" value="Genomic_DNA"/>
</dbReference>